<evidence type="ECO:0000256" key="1">
    <source>
        <dbReference type="SAM" id="SignalP"/>
    </source>
</evidence>
<evidence type="ECO:0000313" key="2">
    <source>
        <dbReference type="EMBL" id="NUB46181.1"/>
    </source>
</evidence>
<comment type="caution">
    <text evidence="2">The sequence shown here is derived from an EMBL/GenBank/DDBJ whole genome shotgun (WGS) entry which is preliminary data.</text>
</comment>
<dbReference type="RefSeq" id="WP_152828346.1">
    <property type="nucleotide sequence ID" value="NZ_WHUT02000012.1"/>
</dbReference>
<dbReference type="Proteomes" id="UP000484076">
    <property type="component" value="Unassembled WGS sequence"/>
</dbReference>
<accession>A0A8X8H2P0</accession>
<evidence type="ECO:0008006" key="4">
    <source>
        <dbReference type="Google" id="ProtNLM"/>
    </source>
</evidence>
<dbReference type="PROSITE" id="PS51257">
    <property type="entry name" value="PROKAR_LIPOPROTEIN"/>
    <property type="match status" value="1"/>
</dbReference>
<sequence length="192" mass="20873">MALTRLAAVAAVALLACNAALAQEAETSPDDALPADITTVAAPPEQPRDPNRGAVTNLPLPRYVTLKTAEGNARRGPGLSHRIDWVFTRVGMPLRVTAEYENWRRVEDAEGAGGWMHYALLSGTRSVLIAQDMAEFRSKPADEAPVLMQAELGVVARLMECSTDWCRVSVEGERGWLRKPALWGVEPGEVIE</sequence>
<dbReference type="EMBL" id="WHUT02000012">
    <property type="protein sequence ID" value="NUB46181.1"/>
    <property type="molecule type" value="Genomic_DNA"/>
</dbReference>
<dbReference type="Pfam" id="PF06347">
    <property type="entry name" value="SH3_4"/>
    <property type="match status" value="2"/>
</dbReference>
<reference evidence="2" key="1">
    <citation type="submission" date="2020-05" db="EMBL/GenBank/DDBJ databases">
        <title>Fertoebacter nigrum gen. nov., sp. nov., a new member of the family Rhodobacteraceae.</title>
        <authorList>
            <person name="Szuroczki S."/>
            <person name="Abbaszade G."/>
            <person name="Buni D."/>
            <person name="Schumann P."/>
            <person name="Toth E."/>
        </authorList>
    </citation>
    <scope>NUCLEOTIDE SEQUENCE</scope>
    <source>
        <strain evidence="2">RG-N-1a</strain>
    </source>
</reference>
<dbReference type="AlphaFoldDB" id="A0A8X8H2P0"/>
<name>A0A8X8H2P0_9RHOB</name>
<protein>
    <recommendedName>
        <fullName evidence="4">Aspartyl-trna synthetase</fullName>
    </recommendedName>
</protein>
<feature type="chain" id="PRO_5036497229" description="Aspartyl-trna synthetase" evidence="1">
    <location>
        <begin position="23"/>
        <end position="192"/>
    </location>
</feature>
<proteinExistence type="predicted"/>
<evidence type="ECO:0000313" key="3">
    <source>
        <dbReference type="Proteomes" id="UP000484076"/>
    </source>
</evidence>
<feature type="signal peptide" evidence="1">
    <location>
        <begin position="1"/>
        <end position="22"/>
    </location>
</feature>
<gene>
    <name evidence="2" type="ORF">GEU84_017440</name>
</gene>
<keyword evidence="3" id="KW-1185">Reference proteome</keyword>
<keyword evidence="1" id="KW-0732">Signal</keyword>
<organism evidence="2 3">
    <name type="scientific">Fertoeibacter niger</name>
    <dbReference type="NCBI Taxonomy" id="2656921"/>
    <lineage>
        <taxon>Bacteria</taxon>
        <taxon>Pseudomonadati</taxon>
        <taxon>Pseudomonadota</taxon>
        <taxon>Alphaproteobacteria</taxon>
        <taxon>Rhodobacterales</taxon>
        <taxon>Paracoccaceae</taxon>
        <taxon>Fertoeibacter</taxon>
    </lineage>
</organism>
<dbReference type="InterPro" id="IPR010466">
    <property type="entry name" value="DUF1058"/>
</dbReference>